<evidence type="ECO:0000313" key="2">
    <source>
        <dbReference type="Proteomes" id="UP000326757"/>
    </source>
</evidence>
<dbReference type="AlphaFoldDB" id="A0A5N6K1Z5"/>
<proteinExistence type="predicted"/>
<accession>A0A5N6K1Z5</accession>
<gene>
    <name evidence="1" type="ORF">EYC80_008930</name>
</gene>
<protein>
    <submittedName>
        <fullName evidence="1">Uncharacterized protein</fullName>
    </submittedName>
</protein>
<keyword evidence="2" id="KW-1185">Reference proteome</keyword>
<comment type="caution">
    <text evidence="1">The sequence shown here is derived from an EMBL/GenBank/DDBJ whole genome shotgun (WGS) entry which is preliminary data.</text>
</comment>
<dbReference type="Proteomes" id="UP000326757">
    <property type="component" value="Unassembled WGS sequence"/>
</dbReference>
<organism evidence="1 2">
    <name type="scientific">Monilinia laxa</name>
    <name type="common">Brown rot fungus</name>
    <name type="synonym">Sclerotinia laxa</name>
    <dbReference type="NCBI Taxonomy" id="61186"/>
    <lineage>
        <taxon>Eukaryota</taxon>
        <taxon>Fungi</taxon>
        <taxon>Dikarya</taxon>
        <taxon>Ascomycota</taxon>
        <taxon>Pezizomycotina</taxon>
        <taxon>Leotiomycetes</taxon>
        <taxon>Helotiales</taxon>
        <taxon>Sclerotiniaceae</taxon>
        <taxon>Monilinia</taxon>
    </lineage>
</organism>
<reference evidence="1 2" key="1">
    <citation type="submission" date="2019-06" db="EMBL/GenBank/DDBJ databases">
        <title>Genome Sequence of the Brown Rot Fungal Pathogen Monilinia laxa.</title>
        <authorList>
            <person name="De Miccolis Angelini R.M."/>
            <person name="Landi L."/>
            <person name="Abate D."/>
            <person name="Pollastro S."/>
            <person name="Romanazzi G."/>
            <person name="Faretra F."/>
        </authorList>
    </citation>
    <scope>NUCLEOTIDE SEQUENCE [LARGE SCALE GENOMIC DNA]</scope>
    <source>
        <strain evidence="1 2">Mlax316</strain>
    </source>
</reference>
<dbReference type="EMBL" id="VIGI01000009">
    <property type="protein sequence ID" value="KAB8296141.1"/>
    <property type="molecule type" value="Genomic_DNA"/>
</dbReference>
<sequence length="109" mass="12535">MAKVDVSQGSIVKALERQRNTTYTIKTHHNREAQGLVFDCTGMTDTSSSTKEFCALRVSCDERRFDFEKAFSNTMSLVYSLMRIPHMLCYKSLKRDKVQPEVVLLNIHT</sequence>
<name>A0A5N6K1Z5_MONLA</name>
<evidence type="ECO:0000313" key="1">
    <source>
        <dbReference type="EMBL" id="KAB8296141.1"/>
    </source>
</evidence>